<dbReference type="RefSeq" id="XP_022110741.1">
    <property type="nucleotide sequence ID" value="XM_022255049.1"/>
</dbReference>
<feature type="transmembrane region" description="Helical" evidence="5">
    <location>
        <begin position="231"/>
        <end position="249"/>
    </location>
</feature>
<feature type="domain" description="G-protein coupled receptors family 1 profile" evidence="6">
    <location>
        <begin position="33"/>
        <end position="288"/>
    </location>
</feature>
<name>A0A8B8A495_ACAPL</name>
<feature type="transmembrane region" description="Helical" evidence="5">
    <location>
        <begin position="99"/>
        <end position="117"/>
    </location>
</feature>
<comment type="subcellular location">
    <subcellularLocation>
        <location evidence="1">Membrane</location>
    </subcellularLocation>
</comment>
<dbReference type="Gene3D" id="1.20.1070.10">
    <property type="entry name" value="Rhodopsin 7-helix transmembrane proteins"/>
    <property type="match status" value="1"/>
</dbReference>
<dbReference type="PANTHER" id="PTHR45698">
    <property type="entry name" value="TRACE AMINE-ASSOCIATED RECEPTOR 19N-RELATED"/>
    <property type="match status" value="1"/>
</dbReference>
<organism evidence="7 8">
    <name type="scientific">Acanthaster planci</name>
    <name type="common">Crown-of-thorns starfish</name>
    <dbReference type="NCBI Taxonomy" id="133434"/>
    <lineage>
        <taxon>Eukaryota</taxon>
        <taxon>Metazoa</taxon>
        <taxon>Echinodermata</taxon>
        <taxon>Eleutherozoa</taxon>
        <taxon>Asterozoa</taxon>
        <taxon>Asteroidea</taxon>
        <taxon>Valvatacea</taxon>
        <taxon>Valvatida</taxon>
        <taxon>Acanthasteridae</taxon>
        <taxon>Acanthaster</taxon>
    </lineage>
</organism>
<dbReference type="OMA" id="IMASAWI"/>
<dbReference type="InterPro" id="IPR000276">
    <property type="entry name" value="GPCR_Rhodpsn"/>
</dbReference>
<dbReference type="CDD" id="cd00637">
    <property type="entry name" value="7tm_classA_rhodopsin-like"/>
    <property type="match status" value="1"/>
</dbReference>
<keyword evidence="4 5" id="KW-0472">Membrane</keyword>
<feature type="transmembrane region" description="Helical" evidence="5">
    <location>
        <begin position="20"/>
        <end position="44"/>
    </location>
</feature>
<keyword evidence="7" id="KW-1185">Reference proteome</keyword>
<reference evidence="8" key="1">
    <citation type="submission" date="2025-08" db="UniProtKB">
        <authorList>
            <consortium name="RefSeq"/>
        </authorList>
    </citation>
    <scope>IDENTIFICATION</scope>
</reference>
<proteinExistence type="predicted"/>
<gene>
    <name evidence="8" type="primary">LOC110990184</name>
</gene>
<evidence type="ECO:0000256" key="1">
    <source>
        <dbReference type="ARBA" id="ARBA00004370"/>
    </source>
</evidence>
<dbReference type="PRINTS" id="PR00237">
    <property type="entry name" value="GPCRRHODOPSN"/>
</dbReference>
<protein>
    <submittedName>
        <fullName evidence="8">Nociceptin receptor-like</fullName>
    </submittedName>
</protein>
<keyword evidence="3 5" id="KW-1133">Transmembrane helix</keyword>
<evidence type="ECO:0000259" key="6">
    <source>
        <dbReference type="PROSITE" id="PS50262"/>
    </source>
</evidence>
<feature type="transmembrane region" description="Helical" evidence="5">
    <location>
        <begin position="178"/>
        <end position="200"/>
    </location>
</feature>
<dbReference type="GO" id="GO:0004930">
    <property type="term" value="F:G protein-coupled receptor activity"/>
    <property type="evidence" value="ECO:0007669"/>
    <property type="project" value="InterPro"/>
</dbReference>
<dbReference type="Pfam" id="PF00001">
    <property type="entry name" value="7tm_1"/>
    <property type="match status" value="1"/>
</dbReference>
<dbReference type="GO" id="GO:0016020">
    <property type="term" value="C:membrane"/>
    <property type="evidence" value="ECO:0007669"/>
    <property type="project" value="UniProtKB-SubCell"/>
</dbReference>
<sequence>MEASTAASKSPESIDLSASFYVYIAMGLLGLLGNTFVCLVMLRYPKVFNSTTNKLILHQSVIDLVASLVFLLRRFLVVSTPVPDGVVGSLYCTLWWSEWPQYGMFVASTYNLVAISLERYGATCHPACHRNRLTGKRLSCTMVGVWICGWLPEAPILWTTYSSNDSCHATWPSHLVQAVTGILILLWELVIPISIMIFAYTKVSLELRKRSKARVRNNDARKMLSKANMNVTKTLVVVAICFAVCWIPTDVNYILLNLGLNGNSTDSVFYQATGAIVVINLCINPIIYCFTYDRFKKQLRKMVCGGCIGRSNQIDTLR</sequence>
<dbReference type="GeneID" id="110990184"/>
<feature type="transmembrane region" description="Helical" evidence="5">
    <location>
        <begin position="56"/>
        <end position="79"/>
    </location>
</feature>
<accession>A0A8B8A495</accession>
<evidence type="ECO:0000256" key="3">
    <source>
        <dbReference type="ARBA" id="ARBA00022989"/>
    </source>
</evidence>
<evidence type="ECO:0000313" key="8">
    <source>
        <dbReference type="RefSeq" id="XP_022110741.1"/>
    </source>
</evidence>
<dbReference type="InterPro" id="IPR017452">
    <property type="entry name" value="GPCR_Rhodpsn_7TM"/>
</dbReference>
<dbReference type="KEGG" id="aplc:110990184"/>
<evidence type="ECO:0000256" key="2">
    <source>
        <dbReference type="ARBA" id="ARBA00022692"/>
    </source>
</evidence>
<feature type="transmembrane region" description="Helical" evidence="5">
    <location>
        <begin position="269"/>
        <end position="292"/>
    </location>
</feature>
<dbReference type="PROSITE" id="PS50262">
    <property type="entry name" value="G_PROTEIN_RECEP_F1_2"/>
    <property type="match status" value="1"/>
</dbReference>
<dbReference type="SUPFAM" id="SSF81321">
    <property type="entry name" value="Family A G protein-coupled receptor-like"/>
    <property type="match status" value="1"/>
</dbReference>
<dbReference type="OrthoDB" id="10042731at2759"/>
<evidence type="ECO:0000256" key="4">
    <source>
        <dbReference type="ARBA" id="ARBA00023136"/>
    </source>
</evidence>
<feature type="transmembrane region" description="Helical" evidence="5">
    <location>
        <begin position="138"/>
        <end position="158"/>
    </location>
</feature>
<dbReference type="AlphaFoldDB" id="A0A8B8A495"/>
<dbReference type="PANTHER" id="PTHR45698:SF1">
    <property type="entry name" value="TRACE AMINE-ASSOCIATED RECEPTOR 13C-LIKE"/>
    <property type="match status" value="1"/>
</dbReference>
<dbReference type="Proteomes" id="UP000694845">
    <property type="component" value="Unplaced"/>
</dbReference>
<evidence type="ECO:0000313" key="7">
    <source>
        <dbReference type="Proteomes" id="UP000694845"/>
    </source>
</evidence>
<evidence type="ECO:0000256" key="5">
    <source>
        <dbReference type="SAM" id="Phobius"/>
    </source>
</evidence>
<keyword evidence="2 5" id="KW-0812">Transmembrane</keyword>